<reference evidence="1" key="1">
    <citation type="submission" date="2018-02" db="EMBL/GenBank/DDBJ databases">
        <title>Rhizophora mucronata_Transcriptome.</title>
        <authorList>
            <person name="Meera S.P."/>
            <person name="Sreeshan A."/>
            <person name="Augustine A."/>
        </authorList>
    </citation>
    <scope>NUCLEOTIDE SEQUENCE</scope>
    <source>
        <tissue evidence="1">Leaf</tissue>
    </source>
</reference>
<proteinExistence type="predicted"/>
<protein>
    <submittedName>
        <fullName evidence="1">Uncharacterized protein</fullName>
    </submittedName>
</protein>
<dbReference type="EMBL" id="GGEC01009940">
    <property type="protein sequence ID" value="MBW90423.1"/>
    <property type="molecule type" value="Transcribed_RNA"/>
</dbReference>
<sequence>MIRTHVHSQLQTIRYIYHQKWFKGRTSMKFLNPPELVTNLERA</sequence>
<dbReference type="AlphaFoldDB" id="A0A2P2JAF5"/>
<name>A0A2P2JAF5_RHIMU</name>
<accession>A0A2P2JAF5</accession>
<organism evidence="1">
    <name type="scientific">Rhizophora mucronata</name>
    <name type="common">Asiatic mangrove</name>
    <dbReference type="NCBI Taxonomy" id="61149"/>
    <lineage>
        <taxon>Eukaryota</taxon>
        <taxon>Viridiplantae</taxon>
        <taxon>Streptophyta</taxon>
        <taxon>Embryophyta</taxon>
        <taxon>Tracheophyta</taxon>
        <taxon>Spermatophyta</taxon>
        <taxon>Magnoliopsida</taxon>
        <taxon>eudicotyledons</taxon>
        <taxon>Gunneridae</taxon>
        <taxon>Pentapetalae</taxon>
        <taxon>rosids</taxon>
        <taxon>fabids</taxon>
        <taxon>Malpighiales</taxon>
        <taxon>Rhizophoraceae</taxon>
        <taxon>Rhizophora</taxon>
    </lineage>
</organism>
<evidence type="ECO:0000313" key="1">
    <source>
        <dbReference type="EMBL" id="MBW90423.1"/>
    </source>
</evidence>